<dbReference type="SMART" id="SM00054">
    <property type="entry name" value="EFh"/>
    <property type="match status" value="2"/>
</dbReference>
<dbReference type="Pfam" id="PF13499">
    <property type="entry name" value="EF-hand_7"/>
    <property type="match status" value="1"/>
</dbReference>
<evidence type="ECO:0000313" key="7">
    <source>
        <dbReference type="EMBL" id="OLQ00052.1"/>
    </source>
</evidence>
<dbReference type="AlphaFoldDB" id="A0A1Q9DY12"/>
<dbReference type="InterPro" id="IPR011992">
    <property type="entry name" value="EF-hand-dom_pair"/>
</dbReference>
<gene>
    <name evidence="7" type="primary">Calmodulin</name>
    <name evidence="7" type="ORF">AK812_SmicGene17310</name>
</gene>
<dbReference type="Proteomes" id="UP000186817">
    <property type="component" value="Unassembled WGS sequence"/>
</dbReference>
<name>A0A1Q9DY12_SYMMI</name>
<evidence type="ECO:0000313" key="8">
    <source>
        <dbReference type="Proteomes" id="UP000186817"/>
    </source>
</evidence>
<dbReference type="CDD" id="cd00051">
    <property type="entry name" value="EFh"/>
    <property type="match status" value="1"/>
</dbReference>
<keyword evidence="8" id="KW-1185">Reference proteome</keyword>
<dbReference type="GO" id="GO:0005509">
    <property type="term" value="F:calcium ion binding"/>
    <property type="evidence" value="ECO:0007669"/>
    <property type="project" value="InterPro"/>
</dbReference>
<organism evidence="7 8">
    <name type="scientific">Symbiodinium microadriaticum</name>
    <name type="common">Dinoflagellate</name>
    <name type="synonym">Zooxanthella microadriatica</name>
    <dbReference type="NCBI Taxonomy" id="2951"/>
    <lineage>
        <taxon>Eukaryota</taxon>
        <taxon>Sar</taxon>
        <taxon>Alveolata</taxon>
        <taxon>Dinophyceae</taxon>
        <taxon>Suessiales</taxon>
        <taxon>Symbiodiniaceae</taxon>
        <taxon>Symbiodinium</taxon>
    </lineage>
</organism>
<evidence type="ECO:0000256" key="5">
    <source>
        <dbReference type="SAM" id="MobiDB-lite"/>
    </source>
</evidence>
<comment type="caution">
    <text evidence="7">The sequence shown here is derived from an EMBL/GenBank/DDBJ whole genome shotgun (WGS) entry which is preliminary data.</text>
</comment>
<dbReference type="EMBL" id="LSRX01000341">
    <property type="protein sequence ID" value="OLQ00052.1"/>
    <property type="molecule type" value="Genomic_DNA"/>
</dbReference>
<keyword evidence="3" id="KW-0677">Repeat</keyword>
<protein>
    <recommendedName>
        <fullName evidence="1">Calmodulin</fullName>
    </recommendedName>
</protein>
<reference evidence="7 8" key="1">
    <citation type="submission" date="2016-02" db="EMBL/GenBank/DDBJ databases">
        <title>Genome analysis of coral dinoflagellate symbionts highlights evolutionary adaptations to a symbiotic lifestyle.</title>
        <authorList>
            <person name="Aranda M."/>
            <person name="Li Y."/>
            <person name="Liew Y.J."/>
            <person name="Baumgarten S."/>
            <person name="Simakov O."/>
            <person name="Wilson M."/>
            <person name="Piel J."/>
            <person name="Ashoor H."/>
            <person name="Bougouffa S."/>
            <person name="Bajic V.B."/>
            <person name="Ryu T."/>
            <person name="Ravasi T."/>
            <person name="Bayer T."/>
            <person name="Micklem G."/>
            <person name="Kim H."/>
            <person name="Bhak J."/>
            <person name="Lajeunesse T.C."/>
            <person name="Voolstra C.R."/>
        </authorList>
    </citation>
    <scope>NUCLEOTIDE SEQUENCE [LARGE SCALE GENOMIC DNA]</scope>
    <source>
        <strain evidence="7 8">CCMP2467</strain>
    </source>
</reference>
<dbReference type="PROSITE" id="PS50222">
    <property type="entry name" value="EF_HAND_2"/>
    <property type="match status" value="1"/>
</dbReference>
<evidence type="ECO:0000256" key="1">
    <source>
        <dbReference type="ARBA" id="ARBA00020786"/>
    </source>
</evidence>
<dbReference type="PANTHER" id="PTHR23048">
    <property type="entry name" value="MYOSIN LIGHT CHAIN 1, 3"/>
    <property type="match status" value="1"/>
</dbReference>
<dbReference type="InterPro" id="IPR050230">
    <property type="entry name" value="CALM/Myosin/TropC-like"/>
</dbReference>
<sequence>MSARPAARVRHLNGKAKIQKSSPQNPGNAVRDLAKAARSSTHSHIAKTRMERNYFERSPTLSIRPSQSSLDYGGFFAHCDCITLPLCCSLLSGVDPGLPVAARYRCLLDSADGRTPATGASRAVRVPPKQLLTFRPSEGDVQQRTETDQAWLPPLAADGCVGDGSGQGLVAWLLYEVLLLWYTSPDSLTTGLGEQGSGTMGSQSSEVLVFGSVLADIDVKLPELAPQDNKLKLELLGLRVDLRAASEPILGLCVAMADPAGDSDVLPAQDKVKFTEAFNVWDKHQQGYIPWKPDFASLWRSIGQNPTEGEIRRIIEENDTGTGHFQLETFLKLCESREDALRKEQLIEAFKTFDKDGKGTITLAQFRYVLMQLGDPLDDEEADQFIEFADKNKEGPSAEIDYEDLVERLDTRDQKF</sequence>
<dbReference type="SUPFAM" id="SSF47473">
    <property type="entry name" value="EF-hand"/>
    <property type="match status" value="1"/>
</dbReference>
<evidence type="ECO:0000256" key="4">
    <source>
        <dbReference type="ARBA" id="ARBA00022990"/>
    </source>
</evidence>
<evidence type="ECO:0000256" key="2">
    <source>
        <dbReference type="ARBA" id="ARBA00022723"/>
    </source>
</evidence>
<dbReference type="InterPro" id="IPR002048">
    <property type="entry name" value="EF_hand_dom"/>
</dbReference>
<dbReference type="Gene3D" id="1.10.238.10">
    <property type="entry name" value="EF-hand"/>
    <property type="match status" value="2"/>
</dbReference>
<proteinExistence type="predicted"/>
<evidence type="ECO:0000256" key="3">
    <source>
        <dbReference type="ARBA" id="ARBA00022737"/>
    </source>
</evidence>
<dbReference type="OrthoDB" id="26525at2759"/>
<dbReference type="PANTHER" id="PTHR23048:SF0">
    <property type="entry name" value="CALMODULIN LIKE 3"/>
    <property type="match status" value="1"/>
</dbReference>
<accession>A0A1Q9DY12</accession>
<keyword evidence="2" id="KW-0479">Metal-binding</keyword>
<dbReference type="GO" id="GO:0016460">
    <property type="term" value="C:myosin II complex"/>
    <property type="evidence" value="ECO:0007669"/>
    <property type="project" value="TreeGrafter"/>
</dbReference>
<feature type="compositionally biased region" description="Basic residues" evidence="5">
    <location>
        <begin position="7"/>
        <end position="18"/>
    </location>
</feature>
<feature type="domain" description="EF-hand" evidence="6">
    <location>
        <begin position="341"/>
        <end position="376"/>
    </location>
</feature>
<keyword evidence="4" id="KW-0007">Acetylation</keyword>
<evidence type="ECO:0000259" key="6">
    <source>
        <dbReference type="PROSITE" id="PS50222"/>
    </source>
</evidence>
<dbReference type="FunFam" id="1.10.238.10:FF:000001">
    <property type="entry name" value="Calmodulin 1"/>
    <property type="match status" value="1"/>
</dbReference>
<feature type="region of interest" description="Disordered" evidence="5">
    <location>
        <begin position="1"/>
        <end position="29"/>
    </location>
</feature>